<evidence type="ECO:0000313" key="2">
    <source>
        <dbReference type="Proteomes" id="UP000317465"/>
    </source>
</evidence>
<accession>A0ACA8QW66</accession>
<sequence>MENIQTRFLDMKLLKFSVTALLALGMAFLGGCSDDDGIDNRDQDYGYVQFKLHKEASYDALSRAQKPQLDYLSEASKVQVSLYYDGTTITQSLTLSAPDKQSAEFGLRSEKLRLLTGQYQIITFSLFNADDELIYNGMPGEERLDIVAGGLVSHDLTVDVEPRGTVRFSISKDLSDFTETPVVTRAAERQYTFDEIAFLDLTVRHKTTNELTTFEKLPAKFSIHFRDDREDGAPEDIEDGYQTSSLECDTLLSLKAGDYSLEKYQAYDKNKVLLETNKRPKNLDFTIEDNKTTEAKVGVTLYEADEYIRDYYALYEIWKALDGEHWSYRGENYPTGVNWDFNKDPDLWGVQPGVEVHSNGRVAKISIGEFGFRGHVPAAIGQLSELVELYLGTHNDGNLLEYDPSLAHDKSLSERNRTRMERHKEFLSLIHIPTQTSEPIARALAEHGISIPATSLYKNFTEDQIIDRKTGLQNNIRPYDVVHGKLTNGLKSIDPAIGKLEKLEYLNIANGELEEIPAEVANLKSLTDLEIYNCPKMTRFPVEIAQMPELVSVNISNNAQWSAEELYKGLDAIANGPSKEKLQILYATNNNLREIPESFSNLKKISLLDLSRNQIETLHPLGKEVAPMQLYLDHNNITSLPANSDGIFCGTDDTETFSVTYNKLKKVPNIFSAKSKYVMKSVDFSYNEIDGFEGEEEGKYKGLRVETLSLAANPGLTKFPKCLGTTNSLISYIILRGCSIDEIPEGSFSGKNSTALISLDLTYNKLKTLSKDFTAEQLPYLYGLDISYNSFDKFPFGPLNCAGLTVYAIRGQRDAEGKRCLREWPTGLYQHTGLRGFYIGSNDLRKIEDTISYLIYHLDISDNPNITFDASAVCYYWQQGVYNLIYDKTQNILNCDKMLE</sequence>
<organism evidence="1 2">
    <name type="scientific">Alistipes onderdonkii subsp. vulgaris</name>
    <dbReference type="NCBI Taxonomy" id="2585117"/>
    <lineage>
        <taxon>Bacteria</taxon>
        <taxon>Pseudomonadati</taxon>
        <taxon>Bacteroidota</taxon>
        <taxon>Bacteroidia</taxon>
        <taxon>Bacteroidales</taxon>
        <taxon>Rikenellaceae</taxon>
        <taxon>Alistipes</taxon>
    </lineage>
</organism>
<reference evidence="1 2" key="1">
    <citation type="journal article" date="2020" name="Int. J. Syst. Evol. Microbiol.">
        <title>Alistipes communis sp. nov., Alistipes dispar sp. nov. and Alistipes onderdonkii subsp. vulgaris subsp. nov., isolated from human faeces, and creation of Alistipes onderdonkii subsp. onderdonkii subsp. nov.</title>
        <authorList>
            <person name="Sakamoto M."/>
            <person name="Ikeyama N."/>
            <person name="Ogata Y."/>
            <person name="Suda W."/>
            <person name="Iino T."/>
            <person name="Hattori M."/>
            <person name="Ohkuma M."/>
        </authorList>
    </citation>
    <scope>NUCLEOTIDE SEQUENCE [LARGE SCALE GENOMIC DNA]</scope>
    <source>
        <strain evidence="1 2">5CPYCFAH4</strain>
    </source>
</reference>
<dbReference type="Proteomes" id="UP000317465">
    <property type="component" value="Chromosome"/>
</dbReference>
<dbReference type="EMBL" id="AP019737">
    <property type="protein sequence ID" value="BBL08854.1"/>
    <property type="molecule type" value="Genomic_DNA"/>
</dbReference>
<name>A0ACA8QW66_9BACT</name>
<evidence type="ECO:0000313" key="1">
    <source>
        <dbReference type="EMBL" id="BBL08854.1"/>
    </source>
</evidence>
<proteinExistence type="predicted"/>
<gene>
    <name evidence="1" type="ORF">A5CPYCFAH4_10780</name>
</gene>
<protein>
    <submittedName>
        <fullName evidence="1">Uncharacterized protein</fullName>
    </submittedName>
</protein>
<keyword evidence="2" id="KW-1185">Reference proteome</keyword>